<protein>
    <submittedName>
        <fullName evidence="1">18427_t:CDS:1</fullName>
    </submittedName>
</protein>
<reference evidence="1" key="1">
    <citation type="submission" date="2021-06" db="EMBL/GenBank/DDBJ databases">
        <authorList>
            <person name="Kallberg Y."/>
            <person name="Tangrot J."/>
            <person name="Rosling A."/>
        </authorList>
    </citation>
    <scope>NUCLEOTIDE SEQUENCE</scope>
    <source>
        <strain evidence="1">CL551</strain>
    </source>
</reference>
<comment type="caution">
    <text evidence="1">The sequence shown here is derived from an EMBL/GenBank/DDBJ whole genome shotgun (WGS) entry which is preliminary data.</text>
</comment>
<proteinExistence type="predicted"/>
<organism evidence="1 2">
    <name type="scientific">Acaulospora morrowiae</name>
    <dbReference type="NCBI Taxonomy" id="94023"/>
    <lineage>
        <taxon>Eukaryota</taxon>
        <taxon>Fungi</taxon>
        <taxon>Fungi incertae sedis</taxon>
        <taxon>Mucoromycota</taxon>
        <taxon>Glomeromycotina</taxon>
        <taxon>Glomeromycetes</taxon>
        <taxon>Diversisporales</taxon>
        <taxon>Acaulosporaceae</taxon>
        <taxon>Acaulospora</taxon>
    </lineage>
</organism>
<sequence length="121" mass="13792">MVLKKKMMNIFHHNKNSSVAPNDEWKPSFVALDLTHPAHSHYSHYCAKPTRANKEPPQKPVVINRASPIQRRHSYSDSGQQRLAALKQAEYAEKMRAFEDLIQKRRGSTLRVLTAPDVSGC</sequence>
<evidence type="ECO:0000313" key="2">
    <source>
        <dbReference type="Proteomes" id="UP000789342"/>
    </source>
</evidence>
<dbReference type="AlphaFoldDB" id="A0A9N9HIW3"/>
<gene>
    <name evidence="1" type="ORF">AMORRO_LOCUS11166</name>
</gene>
<dbReference type="Proteomes" id="UP000789342">
    <property type="component" value="Unassembled WGS sequence"/>
</dbReference>
<dbReference type="EMBL" id="CAJVPV010013602">
    <property type="protein sequence ID" value="CAG8679083.1"/>
    <property type="molecule type" value="Genomic_DNA"/>
</dbReference>
<dbReference type="OrthoDB" id="2341742at2759"/>
<name>A0A9N9HIW3_9GLOM</name>
<evidence type="ECO:0000313" key="1">
    <source>
        <dbReference type="EMBL" id="CAG8679083.1"/>
    </source>
</evidence>
<accession>A0A9N9HIW3</accession>
<keyword evidence="2" id="KW-1185">Reference proteome</keyword>